<reference evidence="14" key="1">
    <citation type="journal article" date="2022" name="Toxins">
        <title>Genomic Analysis of Sphingopyxis sp. USTB-05 for Biodegrading Cyanobacterial Hepatotoxins.</title>
        <authorList>
            <person name="Liu C."/>
            <person name="Xu Q."/>
            <person name="Zhao Z."/>
            <person name="Zhang H."/>
            <person name="Liu X."/>
            <person name="Yin C."/>
            <person name="Liu Y."/>
            <person name="Yan H."/>
        </authorList>
    </citation>
    <scope>NUCLEOTIDE SEQUENCE</scope>
    <source>
        <strain evidence="14">NBD5</strain>
    </source>
</reference>
<keyword evidence="5" id="KW-0964">Secreted</keyword>
<keyword evidence="15" id="KW-1185">Reference proteome</keyword>
<dbReference type="PROSITE" id="PS50035">
    <property type="entry name" value="PLD"/>
    <property type="match status" value="2"/>
</dbReference>
<evidence type="ECO:0000256" key="10">
    <source>
        <dbReference type="ARBA" id="ARBA00023136"/>
    </source>
</evidence>
<dbReference type="SMART" id="SM00155">
    <property type="entry name" value="PLDc"/>
    <property type="match status" value="2"/>
</dbReference>
<gene>
    <name evidence="14" type="primary">cls</name>
    <name evidence="14" type="ORF">LHA26_00255</name>
</gene>
<evidence type="ECO:0000313" key="14">
    <source>
        <dbReference type="EMBL" id="USI72952.1"/>
    </source>
</evidence>
<keyword evidence="9 12" id="KW-1133">Transmembrane helix</keyword>
<comment type="subcellular location">
    <subcellularLocation>
        <location evidence="2">Cell membrane</location>
    </subcellularLocation>
    <subcellularLocation>
        <location evidence="3">Secreted</location>
    </subcellularLocation>
</comment>
<evidence type="ECO:0000256" key="1">
    <source>
        <dbReference type="ARBA" id="ARBA00003145"/>
    </source>
</evidence>
<dbReference type="Gene3D" id="3.30.870.10">
    <property type="entry name" value="Endonuclease Chain A"/>
    <property type="match status" value="2"/>
</dbReference>
<dbReference type="NCBIfam" id="TIGR04265">
    <property type="entry name" value="bac_cardiolipin"/>
    <property type="match status" value="1"/>
</dbReference>
<protein>
    <recommendedName>
        <fullName evidence="11">Cardiolipin synthase</fullName>
        <ecNumber evidence="11">2.7.8.-</ecNumber>
    </recommendedName>
</protein>
<evidence type="ECO:0000256" key="2">
    <source>
        <dbReference type="ARBA" id="ARBA00004236"/>
    </source>
</evidence>
<dbReference type="InterPro" id="IPR025202">
    <property type="entry name" value="PLD-like_dom"/>
</dbReference>
<comment type="function">
    <text evidence="1">Could be a virulence factor.</text>
</comment>
<evidence type="ECO:0000313" key="15">
    <source>
        <dbReference type="Proteomes" id="UP001056937"/>
    </source>
</evidence>
<sequence length="473" mass="51922">MSWAPALDRLLEPSTLYSATEWLIRLIVLVIVPMRRTPAAARSWLLLLFFQPIPGLLLFWLIGRPRFPRWRAERFARLQPFFADLAARLAAAPAPAANAEVAALALRLGALPAVAGNGLTLIDDYDAAVARLVADIAAARHSVHILVYIFADDATGRRVIAALADAVARGLAVRVLFDPVGSHPWRRGTLAALRAAGVEAREALPVSLFRARTRRDMRNHRKLFVIDGTIGYVGSQNIVSKDFRPGIVNRDIAVRVTGPVVAEMAAVFQADWFCETEALLEPQPPIPPPAGEATLQLLPSGADYPLEGFETLLVWQIHAARRRAIIVTPYLVPDDDLIGALRTARARGVEIDLIVSAVVDQWLVHLAQCSYYDEILSAGVRIHRYRDRLLHAKSVAIDDALGIVGSSNVDLRSFQLNEEVSLLLHDRASIGALVAVQQSYIAGSDPLDPAAWRRRPRLRILAENLARLLGPLL</sequence>
<evidence type="ECO:0000256" key="3">
    <source>
        <dbReference type="ARBA" id="ARBA00004613"/>
    </source>
</evidence>
<evidence type="ECO:0000256" key="4">
    <source>
        <dbReference type="ARBA" id="ARBA00022475"/>
    </source>
</evidence>
<accession>A0ABY4X7Q2</accession>
<evidence type="ECO:0000256" key="9">
    <source>
        <dbReference type="ARBA" id="ARBA00022989"/>
    </source>
</evidence>
<dbReference type="PANTHER" id="PTHR21248:SF22">
    <property type="entry name" value="PHOSPHOLIPASE D"/>
    <property type="match status" value="1"/>
</dbReference>
<evidence type="ECO:0000256" key="6">
    <source>
        <dbReference type="ARBA" id="ARBA00022679"/>
    </source>
</evidence>
<keyword evidence="4" id="KW-1003">Cell membrane</keyword>
<dbReference type="SUPFAM" id="SSF56024">
    <property type="entry name" value="Phospholipase D/nuclease"/>
    <property type="match status" value="2"/>
</dbReference>
<evidence type="ECO:0000256" key="8">
    <source>
        <dbReference type="ARBA" id="ARBA00022737"/>
    </source>
</evidence>
<proteinExistence type="predicted"/>
<evidence type="ECO:0000256" key="11">
    <source>
        <dbReference type="NCBIfam" id="TIGR04265"/>
    </source>
</evidence>
<feature type="domain" description="PLD phosphodiesterase" evidence="13">
    <location>
        <begin position="215"/>
        <end position="242"/>
    </location>
</feature>
<evidence type="ECO:0000256" key="5">
    <source>
        <dbReference type="ARBA" id="ARBA00022525"/>
    </source>
</evidence>
<dbReference type="EC" id="2.7.8.-" evidence="11"/>
<dbReference type="PANTHER" id="PTHR21248">
    <property type="entry name" value="CARDIOLIPIN SYNTHASE"/>
    <property type="match status" value="1"/>
</dbReference>
<dbReference type="Proteomes" id="UP001056937">
    <property type="component" value="Chromosome 1"/>
</dbReference>
<name>A0ABY4X7Q2_9SPHN</name>
<dbReference type="EMBL" id="CP084930">
    <property type="protein sequence ID" value="USI72952.1"/>
    <property type="molecule type" value="Genomic_DNA"/>
</dbReference>
<dbReference type="Pfam" id="PF13091">
    <property type="entry name" value="PLDc_2"/>
    <property type="match status" value="2"/>
</dbReference>
<keyword evidence="8" id="KW-0677">Repeat</keyword>
<evidence type="ECO:0000256" key="7">
    <source>
        <dbReference type="ARBA" id="ARBA00022692"/>
    </source>
</evidence>
<dbReference type="CDD" id="cd09158">
    <property type="entry name" value="PLDc_EcCLS_like_2"/>
    <property type="match status" value="1"/>
</dbReference>
<evidence type="ECO:0000256" key="12">
    <source>
        <dbReference type="SAM" id="Phobius"/>
    </source>
</evidence>
<keyword evidence="10 12" id="KW-0472">Membrane</keyword>
<dbReference type="RefSeq" id="WP_252166763.1">
    <property type="nucleotide sequence ID" value="NZ_CP084930.1"/>
</dbReference>
<dbReference type="InterPro" id="IPR022924">
    <property type="entry name" value="Cardiolipin_synthase"/>
</dbReference>
<dbReference type="InterPro" id="IPR001736">
    <property type="entry name" value="PLipase_D/transphosphatidylase"/>
</dbReference>
<keyword evidence="7 12" id="KW-0812">Transmembrane</keyword>
<evidence type="ECO:0000259" key="13">
    <source>
        <dbReference type="PROSITE" id="PS50035"/>
    </source>
</evidence>
<keyword evidence="6" id="KW-0808">Transferase</keyword>
<feature type="transmembrane region" description="Helical" evidence="12">
    <location>
        <begin position="44"/>
        <end position="63"/>
    </location>
</feature>
<organism evidence="14 15">
    <name type="scientific">Sphingomonas morindae</name>
    <dbReference type="NCBI Taxonomy" id="1541170"/>
    <lineage>
        <taxon>Bacteria</taxon>
        <taxon>Pseudomonadati</taxon>
        <taxon>Pseudomonadota</taxon>
        <taxon>Alphaproteobacteria</taxon>
        <taxon>Sphingomonadales</taxon>
        <taxon>Sphingomonadaceae</taxon>
        <taxon>Sphingomonas</taxon>
    </lineage>
</organism>
<feature type="domain" description="PLD phosphodiesterase" evidence="13">
    <location>
        <begin position="386"/>
        <end position="413"/>
    </location>
</feature>
<feature type="transmembrane region" description="Helical" evidence="12">
    <location>
        <begin position="15"/>
        <end position="32"/>
    </location>
</feature>